<feature type="compositionally biased region" description="Basic and acidic residues" evidence="1">
    <location>
        <begin position="199"/>
        <end position="209"/>
    </location>
</feature>
<dbReference type="AlphaFoldDB" id="A0A8H5CEV6"/>
<feature type="region of interest" description="Disordered" evidence="1">
    <location>
        <begin position="1"/>
        <end position="332"/>
    </location>
</feature>
<name>A0A8H5CEV6_9AGAR</name>
<protein>
    <submittedName>
        <fullName evidence="2">Uncharacterized protein</fullName>
    </submittedName>
</protein>
<reference evidence="2 3" key="1">
    <citation type="journal article" date="2020" name="ISME J.">
        <title>Uncovering the hidden diversity of litter-decomposition mechanisms in mushroom-forming fungi.</title>
        <authorList>
            <person name="Floudas D."/>
            <person name="Bentzer J."/>
            <person name="Ahren D."/>
            <person name="Johansson T."/>
            <person name="Persson P."/>
            <person name="Tunlid A."/>
        </authorList>
    </citation>
    <scope>NUCLEOTIDE SEQUENCE [LARGE SCALE GENOMIC DNA]</scope>
    <source>
        <strain evidence="2 3">CBS 291.85</strain>
    </source>
</reference>
<proteinExistence type="predicted"/>
<feature type="compositionally biased region" description="Pro residues" evidence="1">
    <location>
        <begin position="284"/>
        <end position="302"/>
    </location>
</feature>
<feature type="compositionally biased region" description="Low complexity" evidence="1">
    <location>
        <begin position="181"/>
        <end position="198"/>
    </location>
</feature>
<evidence type="ECO:0000256" key="1">
    <source>
        <dbReference type="SAM" id="MobiDB-lite"/>
    </source>
</evidence>
<evidence type="ECO:0000313" key="2">
    <source>
        <dbReference type="EMBL" id="KAF5340444.1"/>
    </source>
</evidence>
<organism evidence="2 3">
    <name type="scientific">Tetrapyrgos nigripes</name>
    <dbReference type="NCBI Taxonomy" id="182062"/>
    <lineage>
        <taxon>Eukaryota</taxon>
        <taxon>Fungi</taxon>
        <taxon>Dikarya</taxon>
        <taxon>Basidiomycota</taxon>
        <taxon>Agaricomycotina</taxon>
        <taxon>Agaricomycetes</taxon>
        <taxon>Agaricomycetidae</taxon>
        <taxon>Agaricales</taxon>
        <taxon>Marasmiineae</taxon>
        <taxon>Marasmiaceae</taxon>
        <taxon>Tetrapyrgos</taxon>
    </lineage>
</organism>
<dbReference type="EMBL" id="JAACJM010000176">
    <property type="protein sequence ID" value="KAF5340444.1"/>
    <property type="molecule type" value="Genomic_DNA"/>
</dbReference>
<keyword evidence="3" id="KW-1185">Reference proteome</keyword>
<evidence type="ECO:0000313" key="3">
    <source>
        <dbReference type="Proteomes" id="UP000559256"/>
    </source>
</evidence>
<dbReference type="Proteomes" id="UP000559256">
    <property type="component" value="Unassembled WGS sequence"/>
</dbReference>
<comment type="caution">
    <text evidence="2">The sequence shown here is derived from an EMBL/GenBank/DDBJ whole genome shotgun (WGS) entry which is preliminary data.</text>
</comment>
<gene>
    <name evidence="2" type="ORF">D9758_013535</name>
</gene>
<dbReference type="OrthoDB" id="3358973at2759"/>
<accession>A0A8H5CEV6</accession>
<feature type="compositionally biased region" description="Polar residues" evidence="1">
    <location>
        <begin position="138"/>
        <end position="151"/>
    </location>
</feature>
<feature type="compositionally biased region" description="Basic and acidic residues" evidence="1">
    <location>
        <begin position="89"/>
        <end position="105"/>
    </location>
</feature>
<sequence>MPSSIDTVIPEPSTPIPPSPTEDYDLGKPRIWESDDDHLETPTSSTRKGKARQYDPQHTGTDAEDSEALAMSETNGNGAYPPVNDEEAETRRVEETLRRWELAERQRRKTARESTQSYSKPPPSSRPTSLIPDVSSLWGGTSQSKSRQGLGNHTALPSDESAYHLPLDSIPNSPGISPGASPSLSPVDSGSRSGSGSRRPPEGRSHSEDPFANPSSSPLHPHPPPSDSEALSPFADSHQAPSAVMDATNEEPEGMANGPPIIQSPQPERPTLLARQTTFSKRAPPTPRPLGLPPPKTPPPTDGDPAIDTPPRVVSPPNASVSRSGDSREEYQPEVRWWHEWLCGCGEGPDRGGNYQAGRTNPME</sequence>